<dbReference type="InterPro" id="IPR013968">
    <property type="entry name" value="PKS_KR"/>
</dbReference>
<dbReference type="SUPFAM" id="SSF56801">
    <property type="entry name" value="Acetyl-CoA synthetase-like"/>
    <property type="match status" value="1"/>
</dbReference>
<dbReference type="InterPro" id="IPR018201">
    <property type="entry name" value="Ketoacyl_synth_AS"/>
</dbReference>
<dbReference type="InterPro" id="IPR001242">
    <property type="entry name" value="Condensation_dom"/>
</dbReference>
<dbReference type="SUPFAM" id="SSF53901">
    <property type="entry name" value="Thiolase-like"/>
    <property type="match status" value="1"/>
</dbReference>
<feature type="compositionally biased region" description="Low complexity" evidence="9">
    <location>
        <begin position="2609"/>
        <end position="2624"/>
    </location>
</feature>
<dbReference type="InterPro" id="IPR009081">
    <property type="entry name" value="PP-bd_ACP"/>
</dbReference>
<dbReference type="InterPro" id="IPR045851">
    <property type="entry name" value="AMP-bd_C_sf"/>
</dbReference>
<dbReference type="InterPro" id="IPR013217">
    <property type="entry name" value="Methyltransf_12"/>
</dbReference>
<evidence type="ECO:0000256" key="1">
    <source>
        <dbReference type="ARBA" id="ARBA00022450"/>
    </source>
</evidence>
<dbReference type="Pfam" id="PF14765">
    <property type="entry name" value="PS-DH"/>
    <property type="match status" value="1"/>
</dbReference>
<dbReference type="SMART" id="SM00822">
    <property type="entry name" value="PKS_KR"/>
    <property type="match status" value="1"/>
</dbReference>
<dbReference type="SMART" id="SM00826">
    <property type="entry name" value="PKS_DH"/>
    <property type="match status" value="1"/>
</dbReference>
<sequence>MATKETMGGNEPIAVIGTACRFPGESTNPSKLWELLRDPRDVQSKIPENRFNPDGFYHPNGTHHGTSNVRHAYVLSEDVRQFDAPFFGIKASEAHSIDPQQRLLLETVYESIDAAGLSMEELKGSPTGVYVGLMCADYADLLGRDTSYFPTYFATGTARSIISNRISYFFDWRGPSMTIDTACSSSLVAVHQAVKLLRSGESRMAVAAGANLLLGPEQFIAESNLQMLSPDGRSFMWDQRANGYARGEGIASVVLKTLSAALEDGDDIECVIRETALNQDGRTKGITLPSAIAQASLIEATYAKAGLDLNDPRDRPQYFEAHGTGTPAGDPIEAEAISTAFWKHHHPRGIQDPDPLFVGSIKTVVGHTEGTAGLAGLIKASLALQNAVIPPNRLFDKLSPSVKPFYGHLKIATKAEPWPAVAPNAPRRASVNSFGFGGANAHCILESYQQHHHPQADNGNVYTPFVFSAPSERALVAMVMSYSTLLKTEQPIVNLRHLSYTLSQRRTAFPVRMSFAGTDSSSLCSKLDMFAEGSGEKPIAPSTSSKSATMRVLGIFTGQGAQWAEMGSKLLVSPTVQKIVDSLEQSLSELPPSYRPDWSIKSELLADKKSSRVGEAALSQPLCTAVQIILVDLIRTAGIKFAAVVGHSSGEIAAAYAAGYLSASDAIRIAYLRGVNLCHAHGVRGVPGAMVAVGTSYEDAQKFCNLRRFRGKVVVAASNSRKSVTISGDADIIENARKAFEDEKKFARVLKVDKAYHSHHMKACSDAYSSSLRDCGIKAHRPVNPECVWVSSVHQQDMREFKDDLSESYWVSNLVSPVMFSQAVEYALGETSFDLAVEFGPHPGLKGPVLQVINDTLGDSIPYTGLLSRGSNDIEAFANGLGYIWASIDKPVVKFSGVDMLLNNAEPPRLLKGLPNYSWEHERAYWHESRVSKTFRERQSQPHELLGTRCANSSDSQVRWNNYLIPRELPWIPGHRIQGQMVFPGAGYIATAFEAALEIAGSESTKLIKLTDFTIGQPIVFDTEDSSVEIHVSLTDIQRLGTVLTAKFCFFSAGSKEPGAMALNAKGILQIGFGDKELQILPSIPEKQYAMLDIETDRFYDSFAGYGYGYTGPFKALSSLERKRGVATGLVAVPPGVRPERNLIIHPAVLDAAVQSILLAYCFPGDGRLQAIQLPTDVSCITINPALCTSNAVPGLSLKFVSTISKEDGTKIDGDVSLYPVDGQYAMLQLEGMHTTPMTPPTEATDVRIFSTFTWDSASPRACTTVEETFAFGFVLERVACFYLRNLQNQATPRDRENCELYHRQLFAYTDIMVYRVADGTHPFAQKQWINDTHEEILSIIESYPESIDLRIMRAVGENIIAVVRGETTILECMIQDNMLNDFYVRGLGMPEYLYKLTSTAKQIGYRHPGMNVLEVGAGTGGATKSILRDLQEAFASYTYTDISSGFFEKAREVFKARESKMIFKTLDIEKDVVDQGYVEHSYDLIIASLVLHATKSLEETLKNVRRLLRPGGYLLMLEITDNEPMRFGFIFGGLPGWWLGKDDGRTLSPCIEPPKWEALLKESGFSGIDSISSHKTSEPLPLCVILSQAMNEHVNLLRDPLASTQKLVHLSELAIIGGSSPRTSRCVSGLTQLLTPYCDETKHIQAIVDLNTTNLKFGGSVICVQDHDKSIFENLSEKKLKGLQKLFEKCKNVVWITRGYKDCDPYAKMVTGFARCLLQEMRHVRLQFLDFNVSEEPNVKIIAEAVLRFVAADMWEDEGNLNELFWSVEPEISFEHDIDFIPRVQLSKAANNRYNSSRRLITENVTPEQCPVTLFHSGVGYRLKAVNGLVPLAVPIYPGRIRIQVTYSLLRSVRINTLGYFFLILGRDMTTGKQVIALSTSLSSEVNVPQIWTRPCYFSTSRRVEMLLEIFYTFLSNTFLMGLSIGSVVLSIDPTEPLTDILKTTAAKRGIQLTFIMSTSAPHQSDTWKVVHPHASKREFDAALPANLSRALSWEENDSSSKLLQHIPNLCLVETSSTLTQLDAYSNGTTSDSQISDILEASLMQALSGFIGINSDDMPVASLEEILQSSVKQTHTTVVNWQTSSSLPMQLEPVDTRPLFENDKTYWLVGLTGGLGLSLCKWMVEHGARYIVVSSRNPKVDPGWISDFEAAGATINLYANDVTNRDSVRSIYDIIQRSLPPVAGVCQGAMVLHDTLFADLTMERMEKVLKPKIDGAKYLDEIFQQEPLDFFIFLSSMASVTGNPGQAAYAAANMFLAGLAAQRRQRGLAGSTVHIGAIIGNGYVTRELTLGQQEALQKVGNIWMSEQDFFQIFAEAVVASPPGPVFNPEYCTGLRVFYADEEDKPDFSQNPVFSHLMMHRNAAGSVYNGNVAAVSVKSQILKATTSDEVYEIIKVALALKLQLALQAPRELDVMSQNADSLGVDSLVAVELRSWFLKELNVDMPVLKIISGATMAELLERAQELLPPALTPSLGLEKPPGTIENNPTAAAQKTATQTSVNEKKSVTKTFSPSSKTAPFSRVNPSRIAPPNPALTEKVISRQPSEASPASASINSDKEKKTGKAIPESQTAVMANSPGASIYKPEQPSFVSPTSESPQSFAATIPDFESLSTSNRRSSGSSQSSFEKIPKPSGAESGVQNILHMSFSQTRFWFLRSYLEDKTTFNVTTSIHLRGNLHLDNLSQAVSTIGQRHESLRTRFFTNENHQPMQAVLESSLLRLERKQISNNNEVAEEYVRMKNHIFDLENGETLRIILLSVSPVSHYLILGYHHINMDGVSFEIFFSDLQKAYDSSSSLHNNVLQYPDFSSRQRKEYLEGKWSRELAFWRGQFPNIPLPMPLLPLSTSTSRLTLTKYGSHIASHRVIPELSAQISDTCKKLKVSPFQFYLTVYRVMITRFVEIESFCVGVADANRNESDVEQSLGCYLNLLPICFDTHATNNFSEAVKETKAKTQEAFANSKVPFDVLLNELNVPRSSTQSPLFQVFLNYRQGVAENRSFCGCECEWTDFDGGQTAYDISLDVVDNTGGDALLRMSVQKSLYTAQGGEVLMKSFVNLLDSFSRNPATRLSKPSLYRKDDVENGLSLGRGFISLPKWHGTLINRVDDMVQANGQALALKDGLGNSLTYNTMFARVNAIAIALSNLGIGRESKVGVFQEPSTDWICSILAALRLGAIYIPLDSRITIMRLAIIVKDCQPNVIIVDDVTEKDCPLLELQAKKINVSRLPNNAQARVVANSSTKDATMTILYTSGSTGVPKGIVMKHVIFRNHIETVTDAWLSKLDTVIGLQQSSLSFDMSLVQIFWPLCSGGSLYVVPQSHRGDSVAIANIISSEKVSLTAATPSEYISWIQFGDTAALQNSSWKLGISGGEKVTPNLVKSFKKMSKANLRLMNCYGPTEITFFSHYSELSCDQDSTSDPNSSTLKPWTNFSTYIVDSHLQPVPIGVPGEVVIGGMGVASGYFNMTRLTNERFLQDNLASKDFRAQGWSTMHLTGDRGRLQSDGTLILEGRIIGDTQIKLRGLRIDLQDVESTIIQSSQDRILHAIVSVRQAGPSEPEFLIAHVELSSSTVQENMNAFLKKLLLDLPLPQYMHPVFLIPVSSLPRTNSGKIDRLEVNALPLPQKEQPKGSPQPLSQTESDLLNLWVQVLTKEVLDNFTVDSESDFFQVGGSSLLLVSLQSLIKKSFSVELPLPQLFDSSTFGKMATTIYKQQSPNQISEAPPAVEVPETLEADSSRVPAPTTAALIDWESEVSIPSSLTTSTVLGVNEPRIIILTGSTGFLGKAILQRLISEPSIEKIYCVAVRANSSRSDPAFSSPKVLVYTGDQSLPLLGLSSSDSNSILSEADAIIHNGADVSFLKTYSSLRKPNVQSTKQLANWAVKFGLQFHYISTASVTYLSGQEEYPSISARNFRPPPDGSNGYIASKWASEVYLEEMNIQFGMPLVVHRPSSITGPGASETDVMSSLLKYSKILHAIPKFEYIKGYFDFISIEKASREIVDLVLCGVEDLDTRYVFESGEIEIESGSMKEALEIQTGGSIAELKMSEWVKRSELLGINSMVAAFLNESTSQPLLMTRLIKDEESSWMNI</sequence>
<feature type="compositionally biased region" description="Low complexity" evidence="9">
    <location>
        <begin position="2488"/>
        <end position="2498"/>
    </location>
</feature>
<evidence type="ECO:0000256" key="8">
    <source>
        <dbReference type="PROSITE-ProRule" id="PRU01363"/>
    </source>
</evidence>
<dbReference type="PROSITE" id="PS00455">
    <property type="entry name" value="AMP_BINDING"/>
    <property type="match status" value="1"/>
</dbReference>
<dbReference type="GO" id="GO:0006633">
    <property type="term" value="P:fatty acid biosynthetic process"/>
    <property type="evidence" value="ECO:0007669"/>
    <property type="project" value="InterPro"/>
</dbReference>
<dbReference type="SUPFAM" id="SSF52777">
    <property type="entry name" value="CoA-dependent acyltransferases"/>
    <property type="match status" value="2"/>
</dbReference>
<dbReference type="PANTHER" id="PTHR43775:SF20">
    <property type="entry name" value="HYBRID PKS-NRPS SYNTHETASE APDA"/>
    <property type="match status" value="1"/>
</dbReference>
<keyword evidence="2" id="KW-0597">Phosphoprotein</keyword>
<dbReference type="InterPro" id="IPR042104">
    <property type="entry name" value="PKS_dehydratase_sf"/>
</dbReference>
<dbReference type="SUPFAM" id="SSF51735">
    <property type="entry name" value="NAD(P)-binding Rossmann-fold domains"/>
    <property type="match status" value="2"/>
</dbReference>
<dbReference type="PROSITE" id="PS50075">
    <property type="entry name" value="CARRIER"/>
    <property type="match status" value="2"/>
</dbReference>
<dbReference type="InterPro" id="IPR020841">
    <property type="entry name" value="PKS_Beta-ketoAc_synthase_dom"/>
</dbReference>
<evidence type="ECO:0000259" key="12">
    <source>
        <dbReference type="PROSITE" id="PS52019"/>
    </source>
</evidence>
<evidence type="ECO:0000256" key="2">
    <source>
        <dbReference type="ARBA" id="ARBA00022553"/>
    </source>
</evidence>
<dbReference type="InterPro" id="IPR020807">
    <property type="entry name" value="PKS_DH"/>
</dbReference>
<dbReference type="PROSITE" id="PS52004">
    <property type="entry name" value="KS3_2"/>
    <property type="match status" value="1"/>
</dbReference>
<dbReference type="InterPro" id="IPR013120">
    <property type="entry name" value="FAR_NAD-bd"/>
</dbReference>
<evidence type="ECO:0000256" key="4">
    <source>
        <dbReference type="ARBA" id="ARBA00022603"/>
    </source>
</evidence>
<keyword evidence="5" id="KW-0808">Transferase</keyword>
<feature type="compositionally biased region" description="Polar residues" evidence="9">
    <location>
        <begin position="2588"/>
        <end position="2601"/>
    </location>
</feature>
<dbReference type="Pfam" id="PF08242">
    <property type="entry name" value="Methyltransf_12"/>
    <property type="match status" value="1"/>
</dbReference>
<dbReference type="PROSITE" id="PS52019">
    <property type="entry name" value="PKS_MFAS_DH"/>
    <property type="match status" value="1"/>
</dbReference>
<proteinExistence type="predicted"/>
<dbReference type="Gene3D" id="3.10.129.110">
    <property type="entry name" value="Polyketide synthase dehydratase"/>
    <property type="match status" value="1"/>
</dbReference>
<keyword evidence="14" id="KW-1185">Reference proteome</keyword>
<keyword evidence="3" id="KW-0436">Ligase</keyword>
<dbReference type="Proteomes" id="UP000701801">
    <property type="component" value="Unassembled WGS sequence"/>
</dbReference>
<dbReference type="GO" id="GO:0008168">
    <property type="term" value="F:methyltransferase activity"/>
    <property type="evidence" value="ECO:0007669"/>
    <property type="project" value="UniProtKB-KW"/>
</dbReference>
<dbReference type="PANTHER" id="PTHR43775">
    <property type="entry name" value="FATTY ACID SYNTHASE"/>
    <property type="match status" value="1"/>
</dbReference>
<evidence type="ECO:0000256" key="9">
    <source>
        <dbReference type="SAM" id="MobiDB-lite"/>
    </source>
</evidence>
<dbReference type="Gene3D" id="3.40.47.10">
    <property type="match status" value="1"/>
</dbReference>
<dbReference type="Pfam" id="PF00698">
    <property type="entry name" value="Acyl_transf_1"/>
    <property type="match status" value="1"/>
</dbReference>
<dbReference type="Pfam" id="PF07993">
    <property type="entry name" value="NAD_binding_4"/>
    <property type="match status" value="1"/>
</dbReference>
<dbReference type="Gene3D" id="3.40.50.720">
    <property type="entry name" value="NAD(P)-binding Rossmann-like Domain"/>
    <property type="match status" value="2"/>
</dbReference>
<dbReference type="SUPFAM" id="SSF47336">
    <property type="entry name" value="ACP-like"/>
    <property type="match status" value="2"/>
</dbReference>
<feature type="domain" description="PKS/mFAS DH" evidence="12">
    <location>
        <begin position="943"/>
        <end position="1244"/>
    </location>
</feature>
<dbReference type="InterPro" id="IPR016039">
    <property type="entry name" value="Thiolase-like"/>
</dbReference>
<feature type="domain" description="Carrier" evidence="10">
    <location>
        <begin position="2388"/>
        <end position="2466"/>
    </location>
</feature>
<dbReference type="GO" id="GO:0004312">
    <property type="term" value="F:fatty acid synthase activity"/>
    <property type="evidence" value="ECO:0007669"/>
    <property type="project" value="TreeGrafter"/>
</dbReference>
<dbReference type="InterPro" id="IPR029063">
    <property type="entry name" value="SAM-dependent_MTases_sf"/>
</dbReference>
<dbReference type="SMART" id="SM00827">
    <property type="entry name" value="PKS_AT"/>
    <property type="match status" value="1"/>
</dbReference>
<dbReference type="Gene3D" id="3.30.300.30">
    <property type="match status" value="1"/>
</dbReference>
<name>A0A9N9LD62_9HELO</name>
<dbReference type="CDD" id="cd19532">
    <property type="entry name" value="C_PKS-NRPS"/>
    <property type="match status" value="1"/>
</dbReference>
<evidence type="ECO:0000256" key="7">
    <source>
        <dbReference type="ARBA" id="ARBA00023268"/>
    </source>
</evidence>
<gene>
    <name evidence="13" type="ORF">HYALB_00010828</name>
</gene>
<dbReference type="GO" id="GO:0031177">
    <property type="term" value="F:phosphopantetheine binding"/>
    <property type="evidence" value="ECO:0007669"/>
    <property type="project" value="InterPro"/>
</dbReference>
<evidence type="ECO:0000313" key="14">
    <source>
        <dbReference type="Proteomes" id="UP000701801"/>
    </source>
</evidence>
<dbReference type="InterPro" id="IPR049900">
    <property type="entry name" value="PKS_mFAS_DH"/>
</dbReference>
<feature type="domain" description="Carrier" evidence="10">
    <location>
        <begin position="3625"/>
        <end position="3705"/>
    </location>
</feature>
<dbReference type="SUPFAM" id="SSF52151">
    <property type="entry name" value="FabD/lysophospholipase-like"/>
    <property type="match status" value="1"/>
</dbReference>
<dbReference type="Gene3D" id="3.40.50.150">
    <property type="entry name" value="Vaccinia Virus protein VP39"/>
    <property type="match status" value="1"/>
</dbReference>
<evidence type="ECO:0000256" key="6">
    <source>
        <dbReference type="ARBA" id="ARBA00022737"/>
    </source>
</evidence>
<dbReference type="SUPFAM" id="SSF55048">
    <property type="entry name" value="Probable ACP-binding domain of malonyl-CoA ACP transacylase"/>
    <property type="match status" value="1"/>
</dbReference>
<dbReference type="InterPro" id="IPR057326">
    <property type="entry name" value="KR_dom"/>
</dbReference>
<evidence type="ECO:0000259" key="10">
    <source>
        <dbReference type="PROSITE" id="PS50075"/>
    </source>
</evidence>
<feature type="region of interest" description="N-terminal hotdog fold" evidence="8">
    <location>
        <begin position="943"/>
        <end position="1076"/>
    </location>
</feature>
<dbReference type="SMART" id="SM00825">
    <property type="entry name" value="PKS_KS"/>
    <property type="match status" value="1"/>
</dbReference>
<dbReference type="InterPro" id="IPR049551">
    <property type="entry name" value="PKS_DH_C"/>
</dbReference>
<dbReference type="Pfam" id="PF08659">
    <property type="entry name" value="KR"/>
    <property type="match status" value="1"/>
</dbReference>
<dbReference type="SUPFAM" id="SSF53335">
    <property type="entry name" value="S-adenosyl-L-methionine-dependent methyltransferases"/>
    <property type="match status" value="1"/>
</dbReference>
<dbReference type="InterPro" id="IPR020845">
    <property type="entry name" value="AMP-binding_CS"/>
</dbReference>
<dbReference type="InterPro" id="IPR023213">
    <property type="entry name" value="CAT-like_dom_sf"/>
</dbReference>
<feature type="region of interest" description="C-terminal hotdog fold" evidence="8">
    <location>
        <begin position="1091"/>
        <end position="1244"/>
    </location>
</feature>
<evidence type="ECO:0000313" key="13">
    <source>
        <dbReference type="EMBL" id="CAG8973054.1"/>
    </source>
</evidence>
<dbReference type="GO" id="GO:0016874">
    <property type="term" value="F:ligase activity"/>
    <property type="evidence" value="ECO:0007669"/>
    <property type="project" value="UniProtKB-KW"/>
</dbReference>
<keyword evidence="1" id="KW-0596">Phosphopantetheine</keyword>
<dbReference type="OrthoDB" id="329835at2759"/>
<dbReference type="InterPro" id="IPR050091">
    <property type="entry name" value="PKS_NRPS_Biosynth_Enz"/>
</dbReference>
<organism evidence="13 14">
    <name type="scientific">Hymenoscyphus albidus</name>
    <dbReference type="NCBI Taxonomy" id="595503"/>
    <lineage>
        <taxon>Eukaryota</taxon>
        <taxon>Fungi</taxon>
        <taxon>Dikarya</taxon>
        <taxon>Ascomycota</taxon>
        <taxon>Pezizomycotina</taxon>
        <taxon>Leotiomycetes</taxon>
        <taxon>Helotiales</taxon>
        <taxon>Helotiaceae</taxon>
        <taxon>Hymenoscyphus</taxon>
    </lineage>
</organism>
<dbReference type="CDD" id="cd02440">
    <property type="entry name" value="AdoMet_MTases"/>
    <property type="match status" value="1"/>
</dbReference>
<feature type="active site" description="Proton acceptor; for dehydratase activity" evidence="8">
    <location>
        <position position="975"/>
    </location>
</feature>
<dbReference type="InterPro" id="IPR000873">
    <property type="entry name" value="AMP-dep_synth/lig_dom"/>
</dbReference>
<evidence type="ECO:0000256" key="5">
    <source>
        <dbReference type="ARBA" id="ARBA00022679"/>
    </source>
</evidence>
<keyword evidence="6" id="KW-0677">Repeat</keyword>
<dbReference type="GO" id="GO:0004315">
    <property type="term" value="F:3-oxoacyl-[acyl-carrier-protein] synthase activity"/>
    <property type="evidence" value="ECO:0007669"/>
    <property type="project" value="InterPro"/>
</dbReference>
<dbReference type="InterPro" id="IPR016036">
    <property type="entry name" value="Malonyl_transacylase_ACP-bd"/>
</dbReference>
<reference evidence="13" key="1">
    <citation type="submission" date="2021-07" db="EMBL/GenBank/DDBJ databases">
        <authorList>
            <person name="Durling M."/>
        </authorList>
    </citation>
    <scope>NUCLEOTIDE SEQUENCE</scope>
</reference>
<dbReference type="PROSITE" id="PS00606">
    <property type="entry name" value="KS3_1"/>
    <property type="match status" value="1"/>
</dbReference>
<dbReference type="GO" id="GO:0009403">
    <property type="term" value="P:toxin biosynthetic process"/>
    <property type="evidence" value="ECO:0007669"/>
    <property type="project" value="UniProtKB-ARBA"/>
</dbReference>
<dbReference type="Pfam" id="PF16197">
    <property type="entry name" value="KAsynt_C_assoc"/>
    <property type="match status" value="1"/>
</dbReference>
<dbReference type="CDD" id="cd05930">
    <property type="entry name" value="A_NRPS"/>
    <property type="match status" value="1"/>
</dbReference>
<comment type="caution">
    <text evidence="13">The sequence shown here is derived from an EMBL/GenBank/DDBJ whole genome shotgun (WGS) entry which is preliminary data.</text>
</comment>
<dbReference type="Pfam" id="PF21089">
    <property type="entry name" value="PKS_DH_N"/>
    <property type="match status" value="1"/>
</dbReference>
<dbReference type="Gene3D" id="1.10.1200.10">
    <property type="entry name" value="ACP-like"/>
    <property type="match status" value="1"/>
</dbReference>
<dbReference type="InterPro" id="IPR014031">
    <property type="entry name" value="Ketoacyl_synth_C"/>
</dbReference>
<dbReference type="InterPro" id="IPR006162">
    <property type="entry name" value="Ppantetheine_attach_site"/>
</dbReference>
<dbReference type="Gene3D" id="3.30.559.30">
    <property type="entry name" value="Nonribosomal peptide synthetase, condensation domain"/>
    <property type="match status" value="1"/>
</dbReference>
<dbReference type="Gene3D" id="3.40.50.12780">
    <property type="entry name" value="N-terminal domain of ligase-like"/>
    <property type="match status" value="1"/>
</dbReference>
<dbReference type="Pfam" id="PF02801">
    <property type="entry name" value="Ketoacyl-synt_C"/>
    <property type="match status" value="1"/>
</dbReference>
<dbReference type="InterPro" id="IPR036291">
    <property type="entry name" value="NAD(P)-bd_dom_sf"/>
</dbReference>
<feature type="compositionally biased region" description="Polar residues" evidence="9">
    <location>
        <begin position="2507"/>
        <end position="2517"/>
    </location>
</feature>
<dbReference type="InterPro" id="IPR001227">
    <property type="entry name" value="Ac_transferase_dom_sf"/>
</dbReference>
<dbReference type="Pfam" id="PF00668">
    <property type="entry name" value="Condensation"/>
    <property type="match status" value="1"/>
</dbReference>
<feature type="active site" description="Proton donor; for dehydratase activity" evidence="8">
    <location>
        <position position="1151"/>
    </location>
</feature>
<accession>A0A9N9LD62</accession>
<keyword evidence="4" id="KW-0489">Methyltransferase</keyword>
<feature type="domain" description="Ketosynthase family 3 (KS3)" evidence="11">
    <location>
        <begin position="10"/>
        <end position="447"/>
    </location>
</feature>
<dbReference type="Gene3D" id="3.30.559.10">
    <property type="entry name" value="Chloramphenicol acetyltransferase-like domain"/>
    <property type="match status" value="1"/>
</dbReference>
<dbReference type="InterPro" id="IPR014030">
    <property type="entry name" value="Ketoacyl_synth_N"/>
</dbReference>
<dbReference type="FunFam" id="3.40.47.10:FF:000019">
    <property type="entry name" value="Polyketide synthase type I"/>
    <property type="match status" value="1"/>
</dbReference>
<dbReference type="PROSITE" id="PS00012">
    <property type="entry name" value="PHOSPHOPANTETHEINE"/>
    <property type="match status" value="1"/>
</dbReference>
<dbReference type="InterPro" id="IPR020806">
    <property type="entry name" value="PKS_PP-bd"/>
</dbReference>
<feature type="region of interest" description="Disordered" evidence="9">
    <location>
        <begin position="2470"/>
        <end position="2636"/>
    </location>
</feature>
<dbReference type="SMART" id="SM00823">
    <property type="entry name" value="PKS_PP"/>
    <property type="match status" value="2"/>
</dbReference>
<dbReference type="GO" id="GO:0032259">
    <property type="term" value="P:methylation"/>
    <property type="evidence" value="ECO:0007669"/>
    <property type="project" value="UniProtKB-KW"/>
</dbReference>
<dbReference type="EMBL" id="CAJVRM010000061">
    <property type="protein sequence ID" value="CAG8973054.1"/>
    <property type="molecule type" value="Genomic_DNA"/>
</dbReference>
<dbReference type="InterPro" id="IPR016035">
    <property type="entry name" value="Acyl_Trfase/lysoPLipase"/>
</dbReference>
<keyword evidence="7" id="KW-0511">Multifunctional enzyme</keyword>
<dbReference type="Pfam" id="PF00550">
    <property type="entry name" value="PP-binding"/>
    <property type="match status" value="1"/>
</dbReference>
<evidence type="ECO:0000259" key="11">
    <source>
        <dbReference type="PROSITE" id="PS52004"/>
    </source>
</evidence>
<dbReference type="CDD" id="cd00833">
    <property type="entry name" value="PKS"/>
    <property type="match status" value="1"/>
</dbReference>
<dbReference type="InterPro" id="IPR032821">
    <property type="entry name" value="PKS_assoc"/>
</dbReference>
<dbReference type="Pfam" id="PF00109">
    <property type="entry name" value="ketoacyl-synt"/>
    <property type="match status" value="1"/>
</dbReference>
<evidence type="ECO:0000256" key="3">
    <source>
        <dbReference type="ARBA" id="ARBA00022598"/>
    </source>
</evidence>
<dbReference type="Gene3D" id="3.40.366.10">
    <property type="entry name" value="Malonyl-Coenzyme A Acyl Carrier Protein, domain 2"/>
    <property type="match status" value="1"/>
</dbReference>
<protein>
    <submittedName>
        <fullName evidence="13">Uncharacterized protein</fullName>
    </submittedName>
</protein>
<dbReference type="InterPro" id="IPR042099">
    <property type="entry name" value="ANL_N_sf"/>
</dbReference>
<dbReference type="InterPro" id="IPR036736">
    <property type="entry name" value="ACP-like_sf"/>
</dbReference>
<dbReference type="InterPro" id="IPR049552">
    <property type="entry name" value="PKS_DH_N"/>
</dbReference>
<dbReference type="InterPro" id="IPR014043">
    <property type="entry name" value="Acyl_transferase_dom"/>
</dbReference>
<feature type="compositionally biased region" description="Polar residues" evidence="9">
    <location>
        <begin position="2541"/>
        <end position="2554"/>
    </location>
</feature>
<dbReference type="Pfam" id="PF00501">
    <property type="entry name" value="AMP-binding"/>
    <property type="match status" value="1"/>
</dbReference>